<dbReference type="EMBL" id="BAABGZ010000024">
    <property type="protein sequence ID" value="GAA4357713.1"/>
    <property type="molecule type" value="Genomic_DNA"/>
</dbReference>
<feature type="transmembrane region" description="Helical" evidence="1">
    <location>
        <begin position="47"/>
        <end position="65"/>
    </location>
</feature>
<feature type="transmembrane region" description="Helical" evidence="1">
    <location>
        <begin position="6"/>
        <end position="27"/>
    </location>
</feature>
<feature type="transmembrane region" description="Helical" evidence="1">
    <location>
        <begin position="77"/>
        <end position="97"/>
    </location>
</feature>
<keyword evidence="1" id="KW-0472">Membrane</keyword>
<keyword evidence="1" id="KW-0812">Transmembrane</keyword>
<name>A0ABP8IFH1_9BACT</name>
<evidence type="ECO:0000256" key="1">
    <source>
        <dbReference type="SAM" id="Phobius"/>
    </source>
</evidence>
<proteinExistence type="predicted"/>
<dbReference type="Proteomes" id="UP001501153">
    <property type="component" value="Unassembled WGS sequence"/>
</dbReference>
<gene>
    <name evidence="3" type="ORF">GCM10023185_22670</name>
</gene>
<comment type="caution">
    <text evidence="3">The sequence shown here is derived from an EMBL/GenBank/DDBJ whole genome shotgun (WGS) entry which is preliminary data.</text>
</comment>
<accession>A0ABP8IFH1</accession>
<reference evidence="4" key="1">
    <citation type="journal article" date="2019" name="Int. J. Syst. Evol. Microbiol.">
        <title>The Global Catalogue of Microorganisms (GCM) 10K type strain sequencing project: providing services to taxonomists for standard genome sequencing and annotation.</title>
        <authorList>
            <consortium name="The Broad Institute Genomics Platform"/>
            <consortium name="The Broad Institute Genome Sequencing Center for Infectious Disease"/>
            <person name="Wu L."/>
            <person name="Ma J."/>
        </authorList>
    </citation>
    <scope>NUCLEOTIDE SEQUENCE [LARGE SCALE GENOMIC DNA]</scope>
    <source>
        <strain evidence="4">JCM 17923</strain>
    </source>
</reference>
<dbReference type="RefSeq" id="WP_345236159.1">
    <property type="nucleotide sequence ID" value="NZ_BAABGZ010000024.1"/>
</dbReference>
<keyword evidence="1" id="KW-1133">Transmembrane helix</keyword>
<evidence type="ECO:0000259" key="2">
    <source>
        <dbReference type="Pfam" id="PF26566"/>
    </source>
</evidence>
<evidence type="ECO:0000313" key="4">
    <source>
        <dbReference type="Proteomes" id="UP001501153"/>
    </source>
</evidence>
<evidence type="ECO:0000313" key="3">
    <source>
        <dbReference type="EMBL" id="GAA4357713.1"/>
    </source>
</evidence>
<feature type="domain" description="PH" evidence="2">
    <location>
        <begin position="36"/>
        <end position="181"/>
    </location>
</feature>
<dbReference type="Pfam" id="PF26566">
    <property type="entry name" value="PH_40"/>
    <property type="match status" value="1"/>
</dbReference>
<dbReference type="InterPro" id="IPR058916">
    <property type="entry name" value="PH_40"/>
</dbReference>
<organism evidence="3 4">
    <name type="scientific">Hymenobacter saemangeumensis</name>
    <dbReference type="NCBI Taxonomy" id="1084522"/>
    <lineage>
        <taxon>Bacteria</taxon>
        <taxon>Pseudomonadati</taxon>
        <taxon>Bacteroidota</taxon>
        <taxon>Cytophagia</taxon>
        <taxon>Cytophagales</taxon>
        <taxon>Hymenobacteraceae</taxon>
        <taxon>Hymenobacter</taxon>
    </lineage>
</organism>
<protein>
    <recommendedName>
        <fullName evidence="2">PH domain-containing protein</fullName>
    </recommendedName>
</protein>
<sequence length="197" mass="22181">MKTSFLRPLLEAAVLLMVLLGGLRWVLGLFSRNTHVYQPTAGRQLRLAFWSALALGCGLSVVPAVALKDEPANKLEWVLAAGFGAVVLALGGPALLLHLRYWRLNQATAVVFQPQENRLEVYEAGQRIPFAQRDLRRVERVTCSARHSFWASYDYLRLHLADGRVITLTSLLTNLEPLTQFLRSTPTDRRSVAWCWV</sequence>
<keyword evidence="4" id="KW-1185">Reference proteome</keyword>